<name>A0A382MRU8_9ZZZZ</name>
<sequence>MVITGCILRQPVSNYPQHMGSTRSDVATFRLAESKKTALISLLADEDSAVFEMIREEVISYGPTVSTWLQNYALDENPLLRKRTQEIVTHFERLDADTMFHAFCLNHG</sequence>
<accession>A0A382MRU8</accession>
<evidence type="ECO:0000313" key="1">
    <source>
        <dbReference type="EMBL" id="SVC51743.1"/>
    </source>
</evidence>
<feature type="non-terminal residue" evidence="1">
    <location>
        <position position="108"/>
    </location>
</feature>
<reference evidence="1" key="1">
    <citation type="submission" date="2018-05" db="EMBL/GenBank/DDBJ databases">
        <authorList>
            <person name="Lanie J.A."/>
            <person name="Ng W.-L."/>
            <person name="Kazmierczak K.M."/>
            <person name="Andrzejewski T.M."/>
            <person name="Davidsen T.M."/>
            <person name="Wayne K.J."/>
            <person name="Tettelin H."/>
            <person name="Glass J.I."/>
            <person name="Rusch D."/>
            <person name="Podicherti R."/>
            <person name="Tsui H.-C.T."/>
            <person name="Winkler M.E."/>
        </authorList>
    </citation>
    <scope>NUCLEOTIDE SEQUENCE</scope>
</reference>
<organism evidence="1">
    <name type="scientific">marine metagenome</name>
    <dbReference type="NCBI Taxonomy" id="408172"/>
    <lineage>
        <taxon>unclassified sequences</taxon>
        <taxon>metagenomes</taxon>
        <taxon>ecological metagenomes</taxon>
    </lineage>
</organism>
<dbReference type="AlphaFoldDB" id="A0A382MRU8"/>
<gene>
    <name evidence="1" type="ORF">METZ01_LOCUS304597</name>
</gene>
<proteinExistence type="predicted"/>
<dbReference type="EMBL" id="UINC01095562">
    <property type="protein sequence ID" value="SVC51743.1"/>
    <property type="molecule type" value="Genomic_DNA"/>
</dbReference>
<protein>
    <submittedName>
        <fullName evidence="1">Uncharacterized protein</fullName>
    </submittedName>
</protein>